<gene>
    <name evidence="3" type="ORF">EJA19_05440</name>
</gene>
<dbReference type="Proteomes" id="UP000270620">
    <property type="component" value="Unassembled WGS sequence"/>
</dbReference>
<evidence type="ECO:0000313" key="4">
    <source>
        <dbReference type="Proteomes" id="UP000270620"/>
    </source>
</evidence>
<dbReference type="RefSeq" id="WP_125467339.1">
    <property type="nucleotide sequence ID" value="NZ_RWBG01000002.1"/>
</dbReference>
<comment type="caution">
    <text evidence="3">The sequence shown here is derived from an EMBL/GenBank/DDBJ whole genome shotgun (WGS) entry which is preliminary data.</text>
</comment>
<accession>A0A428K2C0</accession>
<dbReference type="PRINTS" id="PR01438">
    <property type="entry name" value="UNVRSLSTRESS"/>
</dbReference>
<sequence>MKNILFLTDFSENSWNALTFGLDFFVNNECNFYLLHVTTVNTSNQGETNTKPHNETIESFYIKPVKKQLRNVLKRIAKERPQNTKHKFYTLADYGFFVASVRQHVSEKNIDLILMGTQGVSNLRDYIVGSHTGSIITKVQCTTLVVPEKATYLNIKELAFPTDFALSSDIRILQPIAEILKTKNANLRLLHIGQNEAQLNIGQKACKDLLEDYFDTVNRSYHFLNTSNNIEDEIQSFIETKQIDMMVMVAKNLNYFQQILFHNNTTKISYHTKLPFYVIHE</sequence>
<dbReference type="PANTHER" id="PTHR46268">
    <property type="entry name" value="STRESS RESPONSE PROTEIN NHAX"/>
    <property type="match status" value="1"/>
</dbReference>
<dbReference type="InterPro" id="IPR006015">
    <property type="entry name" value="Universal_stress_UspA"/>
</dbReference>
<evidence type="ECO:0000256" key="1">
    <source>
        <dbReference type="ARBA" id="ARBA00008791"/>
    </source>
</evidence>
<comment type="similarity">
    <text evidence="1">Belongs to the universal stress protein A family.</text>
</comment>
<evidence type="ECO:0000259" key="2">
    <source>
        <dbReference type="Pfam" id="PF00582"/>
    </source>
</evidence>
<keyword evidence="4" id="KW-1185">Reference proteome</keyword>
<protein>
    <submittedName>
        <fullName evidence="3">Universal stress protein</fullName>
    </submittedName>
</protein>
<dbReference type="InterPro" id="IPR006016">
    <property type="entry name" value="UspA"/>
</dbReference>
<dbReference type="CDD" id="cd00293">
    <property type="entry name" value="USP-like"/>
    <property type="match status" value="1"/>
</dbReference>
<feature type="domain" description="UspA" evidence="2">
    <location>
        <begin position="1"/>
        <end position="147"/>
    </location>
</feature>
<organism evidence="3 4">
    <name type="scientific">Mangrovimonas spongiae</name>
    <dbReference type="NCBI Taxonomy" id="2494697"/>
    <lineage>
        <taxon>Bacteria</taxon>
        <taxon>Pseudomonadati</taxon>
        <taxon>Bacteroidota</taxon>
        <taxon>Flavobacteriia</taxon>
        <taxon>Flavobacteriales</taxon>
        <taxon>Flavobacteriaceae</taxon>
        <taxon>Mangrovimonas</taxon>
    </lineage>
</organism>
<dbReference type="EMBL" id="RWBG01000002">
    <property type="protein sequence ID" value="RSK40424.1"/>
    <property type="molecule type" value="Genomic_DNA"/>
</dbReference>
<dbReference type="OrthoDB" id="9788959at2"/>
<evidence type="ECO:0000313" key="3">
    <source>
        <dbReference type="EMBL" id="RSK40424.1"/>
    </source>
</evidence>
<dbReference type="SUPFAM" id="SSF52402">
    <property type="entry name" value="Adenine nucleotide alpha hydrolases-like"/>
    <property type="match status" value="2"/>
</dbReference>
<proteinExistence type="inferred from homology"/>
<dbReference type="InterPro" id="IPR014729">
    <property type="entry name" value="Rossmann-like_a/b/a_fold"/>
</dbReference>
<dbReference type="Pfam" id="PF00582">
    <property type="entry name" value="Usp"/>
    <property type="match status" value="1"/>
</dbReference>
<dbReference type="PANTHER" id="PTHR46268:SF6">
    <property type="entry name" value="UNIVERSAL STRESS PROTEIN UP12"/>
    <property type="match status" value="1"/>
</dbReference>
<dbReference type="AlphaFoldDB" id="A0A428K2C0"/>
<name>A0A428K2C0_9FLAO</name>
<dbReference type="Gene3D" id="3.40.50.620">
    <property type="entry name" value="HUPs"/>
    <property type="match status" value="2"/>
</dbReference>
<reference evidence="3 4" key="1">
    <citation type="submission" date="2018-12" db="EMBL/GenBank/DDBJ databases">
        <title>Mangrovimonas spongiae sp. nov., a novel member of the genus Mangrovimonas isolated from marine sponge.</title>
        <authorList>
            <person name="Zhuang L."/>
            <person name="Luo L."/>
        </authorList>
    </citation>
    <scope>NUCLEOTIDE SEQUENCE [LARGE SCALE GENOMIC DNA]</scope>
    <source>
        <strain evidence="3 4">HN-E26</strain>
    </source>
</reference>